<name>W4KH84_HETIT</name>
<dbReference type="RefSeq" id="XP_009541965.1">
    <property type="nucleotide sequence ID" value="XM_009543670.1"/>
</dbReference>
<dbReference type="Proteomes" id="UP000030671">
    <property type="component" value="Unassembled WGS sequence"/>
</dbReference>
<organism evidence="1 2">
    <name type="scientific">Heterobasidion irregulare (strain TC 32-1)</name>
    <dbReference type="NCBI Taxonomy" id="747525"/>
    <lineage>
        <taxon>Eukaryota</taxon>
        <taxon>Fungi</taxon>
        <taxon>Dikarya</taxon>
        <taxon>Basidiomycota</taxon>
        <taxon>Agaricomycotina</taxon>
        <taxon>Agaricomycetes</taxon>
        <taxon>Russulales</taxon>
        <taxon>Bondarzewiaceae</taxon>
        <taxon>Heterobasidion</taxon>
        <taxon>Heterobasidion annosum species complex</taxon>
    </lineage>
</organism>
<dbReference type="GeneID" id="20669823"/>
<dbReference type="KEGG" id="hir:HETIRDRAFT_311022"/>
<keyword evidence="2" id="KW-1185">Reference proteome</keyword>
<sequence length="245" mass="27428">MRPSSGSLSPDVDDSIITEDAQNTKPFIEFNNLRPLTRKQERKLMDHLEERFLDLTRNYKKRYLSEVSSTLPTLSSYLQATRIILSLVLQIPPLDPSTSLRTAYLLRLTNDIMHSIPGYLPDTDTLPELLEWLDVLDRGWLAVLHSQAWDPVLSEGVDVILTPGAPIMRSSPVTQTERTRLRSLLVTGTGTMEEWMESLDTEEEDYNSALERLGLQSGFDQLFFRSLTAMGGLGSAASDPAGMVG</sequence>
<accession>W4KH84</accession>
<proteinExistence type="predicted"/>
<dbReference type="eggNOG" id="ENOG502SA9H">
    <property type="taxonomic scope" value="Eukaryota"/>
</dbReference>
<evidence type="ECO:0000313" key="2">
    <source>
        <dbReference type="Proteomes" id="UP000030671"/>
    </source>
</evidence>
<dbReference type="OrthoDB" id="2574879at2759"/>
<protein>
    <submittedName>
        <fullName evidence="1">Uncharacterized protein</fullName>
    </submittedName>
</protein>
<dbReference type="HOGENOM" id="CLU_071087_0_0_1"/>
<dbReference type="InParanoid" id="W4KH84"/>
<dbReference type="AlphaFoldDB" id="W4KH84"/>
<evidence type="ECO:0000313" key="1">
    <source>
        <dbReference type="EMBL" id="ETW85079.1"/>
    </source>
</evidence>
<dbReference type="EMBL" id="KI925455">
    <property type="protein sequence ID" value="ETW85079.1"/>
    <property type="molecule type" value="Genomic_DNA"/>
</dbReference>
<gene>
    <name evidence="1" type="ORF">HETIRDRAFT_311022</name>
</gene>
<reference evidence="1 2" key="1">
    <citation type="journal article" date="2012" name="New Phytol.">
        <title>Insight into trade-off between wood decay and parasitism from the genome of a fungal forest pathogen.</title>
        <authorList>
            <person name="Olson A."/>
            <person name="Aerts A."/>
            <person name="Asiegbu F."/>
            <person name="Belbahri L."/>
            <person name="Bouzid O."/>
            <person name="Broberg A."/>
            <person name="Canback B."/>
            <person name="Coutinho P.M."/>
            <person name="Cullen D."/>
            <person name="Dalman K."/>
            <person name="Deflorio G."/>
            <person name="van Diepen L.T."/>
            <person name="Dunand C."/>
            <person name="Duplessis S."/>
            <person name="Durling M."/>
            <person name="Gonthier P."/>
            <person name="Grimwood J."/>
            <person name="Fossdal C.G."/>
            <person name="Hansson D."/>
            <person name="Henrissat B."/>
            <person name="Hietala A."/>
            <person name="Himmelstrand K."/>
            <person name="Hoffmeister D."/>
            <person name="Hogberg N."/>
            <person name="James T.Y."/>
            <person name="Karlsson M."/>
            <person name="Kohler A."/>
            <person name="Kues U."/>
            <person name="Lee Y.H."/>
            <person name="Lin Y.C."/>
            <person name="Lind M."/>
            <person name="Lindquist E."/>
            <person name="Lombard V."/>
            <person name="Lucas S."/>
            <person name="Lunden K."/>
            <person name="Morin E."/>
            <person name="Murat C."/>
            <person name="Park J."/>
            <person name="Raffaello T."/>
            <person name="Rouze P."/>
            <person name="Salamov A."/>
            <person name="Schmutz J."/>
            <person name="Solheim H."/>
            <person name="Stahlberg J."/>
            <person name="Velez H."/>
            <person name="de Vries R.P."/>
            <person name="Wiebenga A."/>
            <person name="Woodward S."/>
            <person name="Yakovlev I."/>
            <person name="Garbelotto M."/>
            <person name="Martin F."/>
            <person name="Grigoriev I.V."/>
            <person name="Stenlid J."/>
        </authorList>
    </citation>
    <scope>NUCLEOTIDE SEQUENCE [LARGE SCALE GENOMIC DNA]</scope>
    <source>
        <strain evidence="1 2">TC 32-1</strain>
    </source>
</reference>